<evidence type="ECO:0000259" key="10">
    <source>
        <dbReference type="PROSITE" id="PS50893"/>
    </source>
</evidence>
<keyword evidence="7 9" id="KW-1133">Transmembrane helix</keyword>
<evidence type="ECO:0000256" key="3">
    <source>
        <dbReference type="ARBA" id="ARBA00022692"/>
    </source>
</evidence>
<evidence type="ECO:0000313" key="11">
    <source>
        <dbReference type="EMBL" id="AXZ96960.1"/>
    </source>
</evidence>
<comment type="subcellular location">
    <subcellularLocation>
        <location evidence="1">Membrane</location>
        <topology evidence="1">Multi-pass membrane protein</topology>
    </subcellularLocation>
</comment>
<dbReference type="SMR" id="A0A385KNT6"/>
<dbReference type="InterPro" id="IPR003439">
    <property type="entry name" value="ABC_transporter-like_ATP-bd"/>
</dbReference>
<feature type="transmembrane region" description="Helical" evidence="9">
    <location>
        <begin position="936"/>
        <end position="961"/>
    </location>
</feature>
<feature type="transmembrane region" description="Helical" evidence="9">
    <location>
        <begin position="487"/>
        <end position="510"/>
    </location>
</feature>
<feature type="transmembrane region" description="Helical" evidence="9">
    <location>
        <begin position="1336"/>
        <end position="1361"/>
    </location>
</feature>
<dbReference type="CDD" id="cd03263">
    <property type="entry name" value="ABC_subfamily_A"/>
    <property type="match status" value="2"/>
</dbReference>
<dbReference type="PROSITE" id="PS00211">
    <property type="entry name" value="ABC_TRANSPORTER_1"/>
    <property type="match status" value="1"/>
</dbReference>
<evidence type="ECO:0000256" key="2">
    <source>
        <dbReference type="ARBA" id="ARBA00022448"/>
    </source>
</evidence>
<dbReference type="Pfam" id="PF12698">
    <property type="entry name" value="ABC2_membrane_3"/>
    <property type="match status" value="2"/>
</dbReference>
<gene>
    <name evidence="11" type="primary">ABCA2</name>
</gene>
<feature type="transmembrane region" description="Helical" evidence="9">
    <location>
        <begin position="1168"/>
        <end position="1188"/>
    </location>
</feature>
<dbReference type="GO" id="GO:0005524">
    <property type="term" value="F:ATP binding"/>
    <property type="evidence" value="ECO:0007669"/>
    <property type="project" value="UniProtKB-KW"/>
</dbReference>
<dbReference type="OrthoDB" id="6512918at2759"/>
<feature type="transmembrane region" description="Helical" evidence="9">
    <location>
        <begin position="415"/>
        <end position="435"/>
    </location>
</feature>
<reference evidence="11" key="1">
    <citation type="journal article" date="2018" name="Sci. Rep.">
        <title>ABC transporter mis-splicing associated with resistance to Bt toxin Cry2Ab in laboratory- and field-selected pink bollworm.</title>
        <authorList>
            <person name="Mathew L.G."/>
            <person name="Ponnuraj J."/>
            <person name="Mallappa B."/>
            <person name="Chowdary L.R."/>
            <person name="Zhang J."/>
            <person name="Tay W.T."/>
            <person name="Walsh T.K."/>
            <person name="Gordon K.H."/>
            <person name="Heckel D.G."/>
            <person name="Downes S."/>
            <person name="Carriere Y."/>
            <person name="Li X."/>
            <person name="Tabashnik B.E."/>
            <person name="Fabrick J.A."/>
        </authorList>
    </citation>
    <scope>NUCLEOTIDE SEQUENCE</scope>
    <source>
        <strain evidence="11">APHIS</strain>
    </source>
</reference>
<dbReference type="InterPro" id="IPR017871">
    <property type="entry name" value="ABC_transporter-like_CS"/>
</dbReference>
<dbReference type="EMBL" id="MG637361">
    <property type="protein sequence ID" value="AXZ96960.1"/>
    <property type="molecule type" value="mRNA"/>
</dbReference>
<feature type="domain" description="ABC transporter" evidence="10">
    <location>
        <begin position="1405"/>
        <end position="1635"/>
    </location>
</feature>
<dbReference type="Pfam" id="PF23321">
    <property type="entry name" value="R1_ABCA1"/>
    <property type="match status" value="1"/>
</dbReference>
<dbReference type="GO" id="GO:0005319">
    <property type="term" value="F:lipid transporter activity"/>
    <property type="evidence" value="ECO:0007669"/>
    <property type="project" value="TreeGrafter"/>
</dbReference>
<evidence type="ECO:0000256" key="5">
    <source>
        <dbReference type="ARBA" id="ARBA00022741"/>
    </source>
</evidence>
<keyword evidence="3 9" id="KW-0812">Transmembrane</keyword>
<dbReference type="InterPro" id="IPR027417">
    <property type="entry name" value="P-loop_NTPase"/>
</dbReference>
<feature type="transmembrane region" description="Helical" evidence="9">
    <location>
        <begin position="441"/>
        <end position="463"/>
    </location>
</feature>
<keyword evidence="4" id="KW-0677">Repeat</keyword>
<name>A0A385KNT6_PECGO</name>
<keyword evidence="6 11" id="KW-0067">ATP-binding</keyword>
<evidence type="ECO:0000256" key="9">
    <source>
        <dbReference type="SAM" id="Phobius"/>
    </source>
</evidence>
<dbReference type="PANTHER" id="PTHR19229">
    <property type="entry name" value="ATP-BINDING CASSETTE TRANSPORTER SUBFAMILY A ABCA"/>
    <property type="match status" value="1"/>
</dbReference>
<sequence>MRARGERKEAGSWVKFRLLMWKNFVQQLRHPVQTAAELLLPVLTMSLVLVLRSQIDPEVLETRTYPPIPAHTLNYSVTVLGGMNLTRMSMAFSPENAVLRDVVSSATTKLLLKNMRDQVLPIIEALPIEIPPGLVNSSQVYEIVKLFVDENVVTGYNSSAAMRGIYAEEEATRRVIAGIEFDDSLREITELPLDLSYALRFPERPRLNSFFMTGGRTWRTDNVFPMFEVPGPRFPYSWEGGNDPGYVNEMFIALQHMISSELVSKVAGVNLDFDVHIQRYPHPAYIMDLAKEALQFLFPSFIMISFSYTAINIIRSVTVEKEMQLKETMKIMGLPTWLHWMAWFFKQFIYLLIASVLILVILKVNWFTTEEGFSDYAVFTNTPWTVLFFFLTLYLTCTIFFCFMISGFFSKASTAALFGGVIWFLTYIPAFLLAMDVNMSTSLQAVTCLMLNSAMSYGFQLLLARESTGGMQWGDFMTSPATDSSRFVFGHVVIMMALNCVLYMLIALYLEQVLPGPYGTPKPWYFFVQRQFWCSSKTTHDIGTDNSDTSSLTKESDPTDLPIGVKIQNLKKVYGSNVAVNNLSLNIYDDQITVLLGHNGAGKSTTISMLTGNVDITSGSVTVAGYDIEKQTSSARSHIGLCPQHNVLFNELTVKEHLQFFSRLKGFSGKELDEEIETLIEKLELQEKRDYQSAGLSGGQKRRLGVGVALCGAAKVVLLDEPTSGMDPASRRALWDLLQREKKGRSMILTTHFMDEADILGDRVAIMADGRLQCVGSPYFLKRHYGVGYTLVVVKKEDFRLDTCTELINRYIPGTVVKEDRGTEVTYSMTNEYSHVFESMLRDLEAKADEINFKNYGLLATTLEDVFMSVGTDVVATSDVDDNTTVSSSADTLAFEYDSLEKLDGTGYGDEKGIRLICQHVVAIWMKLFLVLTRSWLILLLQVLVSLVQIIATLGVMQYVISMTEHIQRRELSLAEGFAGTETLVSFKGLSPTSTGSLAKAAYESIFVTANNPTMEITVVDNTPIDEYYLERTDDVSAMAVLRHSLLIGATFDDHSATAWFSNFGYHDVAMSLAAVHAALLRAVNPAANLTVYNHPLEANYVNQNDMQTMVAFLSMQLASGIGSSLSIVSAVFIMFYIKERVSRAKLLQKAAGIQPLVMWLSAAVFDWIWFCVIAVGIVIACAAFNVIGLSSVDELGRMYLCIIVYGAASLPIGYVFSYFFKGPAVGFVTMFFINILFGMMGAQIVEALLSPQLDTENVANILDSILQFFPLYSLVTSARLLNQVGLLEWSCLQNCEYLSAVMPNLTECSMDVMCQTFSQCCIPDDPWFMWDHPGVLRYIVCMIVSGVVMWFVLLIAEYRLFQKVIYREKKAPPVDESALDNDVADEARHVARVGAGAILGQHSLVANGLTKYYGKHLAVNQVSFTVGDTECFGLLGVNGAGKTTTFKMLMGDETVSSGDAFVSGHSVKTNITQVYKNIGYCPQFEATFGELTGRETLRLFSALRGLPVRGATLHAEALAHALGFYKHLDKRVDHYSGGNKRKLSTAVALLGRTRLIFVDEPTTGVDPAAKRQMWNAVREARRSGRGVVLTSHSMEECEALCSRLTIMVNGQFQCLGTPQHLKNKFSEGFTLTIKIKVDDETKTVRPEVCDAVKHYVSTNFREPKIMEEYQGLLTYYLPDKSVAWSRMFGIMEAAKRDLPVEDYSISQTTLEQIFLQFTKYQHEAQQT</sequence>
<keyword evidence="5" id="KW-0547">Nucleotide-binding</keyword>
<dbReference type="InterPro" id="IPR013525">
    <property type="entry name" value="ABC2_TM"/>
</dbReference>
<feature type="domain" description="ABC transporter" evidence="10">
    <location>
        <begin position="565"/>
        <end position="794"/>
    </location>
</feature>
<dbReference type="PROSITE" id="PS50893">
    <property type="entry name" value="ABC_TRANSPORTER_2"/>
    <property type="match status" value="2"/>
</dbReference>
<evidence type="ECO:0000256" key="1">
    <source>
        <dbReference type="ARBA" id="ARBA00004141"/>
    </source>
</evidence>
<keyword evidence="8 9" id="KW-0472">Membrane</keyword>
<dbReference type="FunFam" id="3.40.50.300:FF:000298">
    <property type="entry name" value="ATP-binding cassette sub-family A member 12"/>
    <property type="match status" value="1"/>
</dbReference>
<feature type="transmembrane region" description="Helical" evidence="9">
    <location>
        <begin position="382"/>
        <end position="403"/>
    </location>
</feature>
<protein>
    <submittedName>
        <fullName evidence="11">ATP-binding cassette sub-family A member 2 ABCA2</fullName>
    </submittedName>
</protein>
<dbReference type="Pfam" id="PF00005">
    <property type="entry name" value="ABC_tran"/>
    <property type="match status" value="2"/>
</dbReference>
<evidence type="ECO:0000256" key="7">
    <source>
        <dbReference type="ARBA" id="ARBA00022989"/>
    </source>
</evidence>
<organism evidence="11">
    <name type="scientific">Pectinophora gossypiella</name>
    <name type="common">Cotton pink bollworm</name>
    <name type="synonym">Depressaria gossypiella</name>
    <dbReference type="NCBI Taxonomy" id="13191"/>
    <lineage>
        <taxon>Eukaryota</taxon>
        <taxon>Metazoa</taxon>
        <taxon>Ecdysozoa</taxon>
        <taxon>Arthropoda</taxon>
        <taxon>Hexapoda</taxon>
        <taxon>Insecta</taxon>
        <taxon>Pterygota</taxon>
        <taxon>Neoptera</taxon>
        <taxon>Endopterygota</taxon>
        <taxon>Lepidoptera</taxon>
        <taxon>Glossata</taxon>
        <taxon>Ditrysia</taxon>
        <taxon>Gelechioidea</taxon>
        <taxon>Gelechiidae</taxon>
        <taxon>Apatetrinae</taxon>
        <taxon>Pectinophora</taxon>
    </lineage>
</organism>
<dbReference type="InterPro" id="IPR056264">
    <property type="entry name" value="R2_ABCA1-4-like"/>
</dbReference>
<keyword evidence="2" id="KW-0813">Transport</keyword>
<accession>A0A385KNT6</accession>
<dbReference type="Gene3D" id="3.40.50.300">
    <property type="entry name" value="P-loop containing nucleotide triphosphate hydrolases"/>
    <property type="match status" value="2"/>
</dbReference>
<dbReference type="SMART" id="SM00382">
    <property type="entry name" value="AAA"/>
    <property type="match status" value="2"/>
</dbReference>
<dbReference type="InterPro" id="IPR026082">
    <property type="entry name" value="ABCA"/>
</dbReference>
<feature type="transmembrane region" description="Helical" evidence="9">
    <location>
        <begin position="337"/>
        <end position="362"/>
    </location>
</feature>
<evidence type="ECO:0000256" key="8">
    <source>
        <dbReference type="ARBA" id="ARBA00023136"/>
    </source>
</evidence>
<dbReference type="PANTHER" id="PTHR19229:SF250">
    <property type="entry name" value="ABC TRANSPORTER DOMAIN-CONTAINING PROTEIN-RELATED"/>
    <property type="match status" value="1"/>
</dbReference>
<dbReference type="GO" id="GO:0016020">
    <property type="term" value="C:membrane"/>
    <property type="evidence" value="ECO:0007669"/>
    <property type="project" value="UniProtKB-SubCell"/>
</dbReference>
<feature type="transmembrane region" description="Helical" evidence="9">
    <location>
        <begin position="296"/>
        <end position="317"/>
    </location>
</feature>
<proteinExistence type="evidence at transcript level"/>
<evidence type="ECO:0000256" key="4">
    <source>
        <dbReference type="ARBA" id="ARBA00022737"/>
    </source>
</evidence>
<dbReference type="InterPro" id="IPR003593">
    <property type="entry name" value="AAA+_ATPase"/>
</dbReference>
<evidence type="ECO:0000256" key="6">
    <source>
        <dbReference type="ARBA" id="ARBA00022840"/>
    </source>
</evidence>
<dbReference type="GO" id="GO:0140359">
    <property type="term" value="F:ABC-type transporter activity"/>
    <property type="evidence" value="ECO:0007669"/>
    <property type="project" value="InterPro"/>
</dbReference>
<dbReference type="SUPFAM" id="SSF52540">
    <property type="entry name" value="P-loop containing nucleoside triphosphate hydrolases"/>
    <property type="match status" value="2"/>
</dbReference>
<feature type="transmembrane region" description="Helical" evidence="9">
    <location>
        <begin position="1227"/>
        <end position="1250"/>
    </location>
</feature>
<dbReference type="GO" id="GO:0016887">
    <property type="term" value="F:ATP hydrolysis activity"/>
    <property type="evidence" value="ECO:0007669"/>
    <property type="project" value="InterPro"/>
</dbReference>
<feature type="transmembrane region" description="Helical" evidence="9">
    <location>
        <begin position="1200"/>
        <end position="1221"/>
    </location>
</feature>
<feature type="transmembrane region" description="Helical" evidence="9">
    <location>
        <begin position="1118"/>
        <end position="1138"/>
    </location>
</feature>
<dbReference type="FunFam" id="3.40.50.300:FF:000327">
    <property type="entry name" value="ATP-binding cassette sub-family A member 3"/>
    <property type="match status" value="1"/>
</dbReference>